<evidence type="ECO:0000313" key="2">
    <source>
        <dbReference type="Proteomes" id="UP001224418"/>
    </source>
</evidence>
<evidence type="ECO:0000313" key="1">
    <source>
        <dbReference type="EMBL" id="MDQ0478851.1"/>
    </source>
</evidence>
<proteinExistence type="predicted"/>
<sequence>MEYAKLNMKTEENIKQVLSTADFIRNLMEA</sequence>
<reference evidence="1 2" key="1">
    <citation type="submission" date="2023-07" db="EMBL/GenBank/DDBJ databases">
        <title>Genomic Encyclopedia of Type Strains, Phase IV (KMG-IV): sequencing the most valuable type-strain genomes for metagenomic binning, comparative biology and taxonomic classification.</title>
        <authorList>
            <person name="Goeker M."/>
        </authorList>
    </citation>
    <scope>NUCLEOTIDE SEQUENCE [LARGE SCALE GENOMIC DNA]</scope>
    <source>
        <strain evidence="1 2">DSM 1400</strain>
    </source>
</reference>
<protein>
    <submittedName>
        <fullName evidence="1">Uncharacterized protein</fullName>
    </submittedName>
</protein>
<dbReference type="Proteomes" id="UP001224418">
    <property type="component" value="Unassembled WGS sequence"/>
</dbReference>
<organism evidence="1 2">
    <name type="scientific">Hathewaya limosa</name>
    <name type="common">Clostridium limosum</name>
    <dbReference type="NCBI Taxonomy" id="1536"/>
    <lineage>
        <taxon>Bacteria</taxon>
        <taxon>Bacillati</taxon>
        <taxon>Bacillota</taxon>
        <taxon>Clostridia</taxon>
        <taxon>Eubacteriales</taxon>
        <taxon>Clostridiaceae</taxon>
        <taxon>Hathewaya</taxon>
    </lineage>
</organism>
<keyword evidence="2" id="KW-1185">Reference proteome</keyword>
<accession>A0ABU0JP41</accession>
<dbReference type="EMBL" id="JAUSWN010000003">
    <property type="protein sequence ID" value="MDQ0478851.1"/>
    <property type="molecule type" value="Genomic_DNA"/>
</dbReference>
<gene>
    <name evidence="1" type="ORF">QOZ93_000579</name>
</gene>
<name>A0ABU0JP41_HATLI</name>
<comment type="caution">
    <text evidence="1">The sequence shown here is derived from an EMBL/GenBank/DDBJ whole genome shotgun (WGS) entry which is preliminary data.</text>
</comment>